<evidence type="ECO:0000313" key="3">
    <source>
        <dbReference type="Proteomes" id="UP001162131"/>
    </source>
</evidence>
<reference evidence="2" key="1">
    <citation type="submission" date="2021-09" db="EMBL/GenBank/DDBJ databases">
        <authorList>
            <consortium name="AG Swart"/>
            <person name="Singh M."/>
            <person name="Singh A."/>
            <person name="Seah K."/>
            <person name="Emmerich C."/>
        </authorList>
    </citation>
    <scope>NUCLEOTIDE SEQUENCE</scope>
    <source>
        <strain evidence="2">ATCC30299</strain>
    </source>
</reference>
<feature type="transmembrane region" description="Helical" evidence="1">
    <location>
        <begin position="103"/>
        <end position="121"/>
    </location>
</feature>
<keyword evidence="1" id="KW-0472">Membrane</keyword>
<keyword evidence="3" id="KW-1185">Reference proteome</keyword>
<evidence type="ECO:0000313" key="2">
    <source>
        <dbReference type="EMBL" id="CAG9310603.1"/>
    </source>
</evidence>
<sequence>MERSQAINKQLGHSKHWYMATPSLSDFIWPWCLISLLGASSGTYFTYAYGITPKEWIDRENLRFWTGPSFYMNYCLVWFWIYKVVSMIQILKKETTWESYRVCVIRDIFTTFAFWATYNIFEWISKRLLTFTISGHSFVLVVISSMILFEAETNYRLTYNELMIYIGKGVIAYNYYIFFWTCFAFHTLSHTVMGLVVGFTITYFVYFRMDKIRIT</sequence>
<keyword evidence="1" id="KW-0812">Transmembrane</keyword>
<feature type="transmembrane region" description="Helical" evidence="1">
    <location>
        <begin position="27"/>
        <end position="50"/>
    </location>
</feature>
<dbReference type="Proteomes" id="UP001162131">
    <property type="component" value="Unassembled WGS sequence"/>
</dbReference>
<dbReference type="EMBL" id="CAJZBQ010000002">
    <property type="protein sequence ID" value="CAG9310603.1"/>
    <property type="molecule type" value="Genomic_DNA"/>
</dbReference>
<name>A0AAU9IEK5_9CILI</name>
<organism evidence="2 3">
    <name type="scientific">Blepharisma stoltei</name>
    <dbReference type="NCBI Taxonomy" id="1481888"/>
    <lineage>
        <taxon>Eukaryota</taxon>
        <taxon>Sar</taxon>
        <taxon>Alveolata</taxon>
        <taxon>Ciliophora</taxon>
        <taxon>Postciliodesmatophora</taxon>
        <taxon>Heterotrichea</taxon>
        <taxon>Heterotrichida</taxon>
        <taxon>Blepharismidae</taxon>
        <taxon>Blepharisma</taxon>
    </lineage>
</organism>
<comment type="caution">
    <text evidence="2">The sequence shown here is derived from an EMBL/GenBank/DDBJ whole genome shotgun (WGS) entry which is preliminary data.</text>
</comment>
<feature type="transmembrane region" description="Helical" evidence="1">
    <location>
        <begin position="127"/>
        <end position="150"/>
    </location>
</feature>
<feature type="transmembrane region" description="Helical" evidence="1">
    <location>
        <begin position="162"/>
        <end position="181"/>
    </location>
</feature>
<keyword evidence="1" id="KW-1133">Transmembrane helix</keyword>
<proteinExistence type="predicted"/>
<feature type="transmembrane region" description="Helical" evidence="1">
    <location>
        <begin position="187"/>
        <end position="207"/>
    </location>
</feature>
<feature type="transmembrane region" description="Helical" evidence="1">
    <location>
        <begin position="70"/>
        <end position="91"/>
    </location>
</feature>
<protein>
    <submittedName>
        <fullName evidence="2">Uncharacterized protein</fullName>
    </submittedName>
</protein>
<gene>
    <name evidence="2" type="ORF">BSTOLATCC_MIC1445</name>
</gene>
<evidence type="ECO:0000256" key="1">
    <source>
        <dbReference type="SAM" id="Phobius"/>
    </source>
</evidence>
<accession>A0AAU9IEK5</accession>
<dbReference type="AlphaFoldDB" id="A0AAU9IEK5"/>